<dbReference type="InterPro" id="IPR038646">
    <property type="entry name" value="Atu4866-like_sf"/>
</dbReference>
<gene>
    <name evidence="1" type="ORF">AHOG_15500</name>
</gene>
<keyword evidence="2" id="KW-1185">Reference proteome</keyword>
<dbReference type="SUPFAM" id="SSF51338">
    <property type="entry name" value="Composite domain of metallo-dependent hydrolases"/>
    <property type="match status" value="1"/>
</dbReference>
<dbReference type="InterPro" id="IPR020955">
    <property type="entry name" value="Uncharacterised_Atu4866"/>
</dbReference>
<dbReference type="RefSeq" id="WP_311770143.1">
    <property type="nucleotide sequence ID" value="NZ_CP022521.1"/>
</dbReference>
<dbReference type="InterPro" id="IPR011059">
    <property type="entry name" value="Metal-dep_hydrolase_composite"/>
</dbReference>
<dbReference type="KEGG" id="ahg:AHOG_15500"/>
<dbReference type="Proteomes" id="UP000204221">
    <property type="component" value="Chromosome"/>
</dbReference>
<proteinExistence type="predicted"/>
<name>A0A221W4Z9_9PSEU</name>
<dbReference type="Gene3D" id="2.40.128.290">
    <property type="entry name" value="Uncharacterised protein Atu4866, PF11512"/>
    <property type="match status" value="2"/>
</dbReference>
<dbReference type="Pfam" id="PF11512">
    <property type="entry name" value="Atu4866"/>
    <property type="match status" value="2"/>
</dbReference>
<sequence length="321" mass="35233">MRTPDHCGLWVTEDGRVRHRLLPDGRYDEARGEDEHAYQGHYTRDGDHIDYRDDTGFTADGDLVDGVLHHAGMILYRRPDFSPAAAEEIEAARRRGPHRPLLLTGARILTGDPLLGDIESGDVLVGEQTIYGIGPGLLTAAADDDAIVVDCRDTVITPAVVDLFARHAPRPRRADALGTLVPGGEANLLVLADAGTATIPAAVVRLAAEPAVLGAALDRGEIVHWGGRPRRGREASPPAAVWQVDERRVGTWIDETGFLHQHLDADGRYDETRGGREHAFQGRYRIDGDRIDYQDDLGFWAFGTFTGDVLHHAGYTLRRRP</sequence>
<dbReference type="EMBL" id="CP022521">
    <property type="protein sequence ID" value="ASO20726.1"/>
    <property type="molecule type" value="Genomic_DNA"/>
</dbReference>
<organism evidence="1 2">
    <name type="scientific">Actinoalloteichus hoggarensis</name>
    <dbReference type="NCBI Taxonomy" id="1470176"/>
    <lineage>
        <taxon>Bacteria</taxon>
        <taxon>Bacillati</taxon>
        <taxon>Actinomycetota</taxon>
        <taxon>Actinomycetes</taxon>
        <taxon>Pseudonocardiales</taxon>
        <taxon>Pseudonocardiaceae</taxon>
        <taxon>Actinoalloteichus</taxon>
    </lineage>
</organism>
<dbReference type="Gene3D" id="2.30.40.10">
    <property type="entry name" value="Urease, subunit C, domain 1"/>
    <property type="match status" value="1"/>
</dbReference>
<dbReference type="AlphaFoldDB" id="A0A221W4Z9"/>
<dbReference type="GO" id="GO:0016810">
    <property type="term" value="F:hydrolase activity, acting on carbon-nitrogen (but not peptide) bonds"/>
    <property type="evidence" value="ECO:0007669"/>
    <property type="project" value="InterPro"/>
</dbReference>
<reference evidence="1 2" key="1">
    <citation type="submission" date="2017-07" db="EMBL/GenBank/DDBJ databases">
        <title>Complete genome sequence of Actinoalloteichus hoggarensis DSM 45943, type strain of Actinoalloteichus hoggarensis.</title>
        <authorList>
            <person name="Ruckert C."/>
            <person name="Nouioui I."/>
            <person name="Willmese J."/>
            <person name="van Wezel G."/>
            <person name="Klenk H.-P."/>
            <person name="Kalinowski J."/>
            <person name="Zotchev S.B."/>
        </authorList>
    </citation>
    <scope>NUCLEOTIDE SEQUENCE [LARGE SCALE GENOMIC DNA]</scope>
    <source>
        <strain evidence="1 2">DSM 45943</strain>
    </source>
</reference>
<evidence type="ECO:0000313" key="2">
    <source>
        <dbReference type="Proteomes" id="UP000204221"/>
    </source>
</evidence>
<protein>
    <submittedName>
        <fullName evidence="1">Uncharacterized protein</fullName>
    </submittedName>
</protein>
<evidence type="ECO:0000313" key="1">
    <source>
        <dbReference type="EMBL" id="ASO20726.1"/>
    </source>
</evidence>
<accession>A0A221W4Z9</accession>